<comment type="caution">
    <text evidence="1">The sequence shown here is derived from an EMBL/GenBank/DDBJ whole genome shotgun (WGS) entry which is preliminary data.</text>
</comment>
<keyword evidence="2" id="KW-1185">Reference proteome</keyword>
<accession>A0A830GTX9</accession>
<sequence length="158" mass="17374">MTNYERMADLLRVLENASQLRLEIEGDAIKAIEGQTSELASEACAGVDNEDCKGLLEEALKKAARGPLDSNYWRYIAYIELMLAPNPTEAQSLLRMWSSLIEAAFRRNCHAAAELGRIAAASMTIAMNIYMAAFSELVGANWELLNSIVKSAIGQLMT</sequence>
<reference evidence="1" key="2">
    <citation type="submission" date="2020-09" db="EMBL/GenBank/DDBJ databases">
        <authorList>
            <person name="Sun Q."/>
            <person name="Ohkuma M."/>
        </authorList>
    </citation>
    <scope>NUCLEOTIDE SEQUENCE</scope>
    <source>
        <strain evidence="1">JCM 10088</strain>
    </source>
</reference>
<dbReference type="Proteomes" id="UP000610960">
    <property type="component" value="Unassembled WGS sequence"/>
</dbReference>
<protein>
    <submittedName>
        <fullName evidence="1">Uncharacterized protein</fullName>
    </submittedName>
</protein>
<dbReference type="AlphaFoldDB" id="A0A830GTX9"/>
<organism evidence="1 2">
    <name type="scientific">Thermocladium modestius</name>
    <dbReference type="NCBI Taxonomy" id="62609"/>
    <lineage>
        <taxon>Archaea</taxon>
        <taxon>Thermoproteota</taxon>
        <taxon>Thermoprotei</taxon>
        <taxon>Thermoproteales</taxon>
        <taxon>Thermoproteaceae</taxon>
        <taxon>Thermocladium</taxon>
    </lineage>
</organism>
<proteinExistence type="predicted"/>
<reference evidence="1" key="1">
    <citation type="journal article" date="2014" name="Int. J. Syst. Evol. Microbiol.">
        <title>Complete genome sequence of Corynebacterium casei LMG S-19264T (=DSM 44701T), isolated from a smear-ripened cheese.</title>
        <authorList>
            <consortium name="US DOE Joint Genome Institute (JGI-PGF)"/>
            <person name="Walter F."/>
            <person name="Albersmeier A."/>
            <person name="Kalinowski J."/>
            <person name="Ruckert C."/>
        </authorList>
    </citation>
    <scope>NUCLEOTIDE SEQUENCE</scope>
    <source>
        <strain evidence="1">JCM 10088</strain>
    </source>
</reference>
<gene>
    <name evidence="1" type="ORF">GCM10007981_08900</name>
</gene>
<dbReference type="EMBL" id="BMNL01000002">
    <property type="protein sequence ID" value="GGP20512.1"/>
    <property type="molecule type" value="Genomic_DNA"/>
</dbReference>
<evidence type="ECO:0000313" key="1">
    <source>
        <dbReference type="EMBL" id="GGP20512.1"/>
    </source>
</evidence>
<name>A0A830GTX9_9CREN</name>
<evidence type="ECO:0000313" key="2">
    <source>
        <dbReference type="Proteomes" id="UP000610960"/>
    </source>
</evidence>